<comment type="caution">
    <text evidence="1">The sequence shown here is derived from an EMBL/GenBank/DDBJ whole genome shotgun (WGS) entry which is preliminary data.</text>
</comment>
<evidence type="ECO:0000313" key="1">
    <source>
        <dbReference type="EMBL" id="KAI8435950.1"/>
    </source>
</evidence>
<dbReference type="EMBL" id="CM046106">
    <property type="protein sequence ID" value="KAI8435950.1"/>
    <property type="molecule type" value="Genomic_DNA"/>
</dbReference>
<keyword evidence="2" id="KW-1185">Reference proteome</keyword>
<protein>
    <submittedName>
        <fullName evidence="1">Uncharacterized protein</fullName>
    </submittedName>
</protein>
<sequence length="128" mass="14572">MYPDPDMGEYDINGERFTLMDGIVGLAHSPAQGLLYYQPLATDSIGYYYDSEKLQFCAEVRWAERDNGAVWALSTRFHKYFRRQVNKHEIHIRVVRVVEGGYPALAPHVLRRAARRSHVGAANVTMGS</sequence>
<reference evidence="1 2" key="1">
    <citation type="journal article" date="2022" name="Genome Biol. Evol.">
        <title>The Spruce Budworm Genome: Reconstructing the Evolutionary History of Antifreeze Proteins.</title>
        <authorList>
            <person name="Beliveau C."/>
            <person name="Gagne P."/>
            <person name="Picq S."/>
            <person name="Vernygora O."/>
            <person name="Keeling C.I."/>
            <person name="Pinkney K."/>
            <person name="Doucet D."/>
            <person name="Wen F."/>
            <person name="Johnston J.S."/>
            <person name="Maaroufi H."/>
            <person name="Boyle B."/>
            <person name="Laroche J."/>
            <person name="Dewar K."/>
            <person name="Juretic N."/>
            <person name="Blackburn G."/>
            <person name="Nisole A."/>
            <person name="Brunet B."/>
            <person name="Brandao M."/>
            <person name="Lumley L."/>
            <person name="Duan J."/>
            <person name="Quan G."/>
            <person name="Lucarotti C.J."/>
            <person name="Roe A.D."/>
            <person name="Sperling F.A.H."/>
            <person name="Levesque R.C."/>
            <person name="Cusson M."/>
        </authorList>
    </citation>
    <scope>NUCLEOTIDE SEQUENCE [LARGE SCALE GENOMIC DNA]</scope>
    <source>
        <strain evidence="1">Glfc:IPQL:Cfum</strain>
    </source>
</reference>
<proteinExistence type="predicted"/>
<accession>A0ACC0KI79</accession>
<gene>
    <name evidence="1" type="ORF">MSG28_004116</name>
</gene>
<organism evidence="1 2">
    <name type="scientific">Choristoneura fumiferana</name>
    <name type="common">Spruce budworm moth</name>
    <name type="synonym">Archips fumiferana</name>
    <dbReference type="NCBI Taxonomy" id="7141"/>
    <lineage>
        <taxon>Eukaryota</taxon>
        <taxon>Metazoa</taxon>
        <taxon>Ecdysozoa</taxon>
        <taxon>Arthropoda</taxon>
        <taxon>Hexapoda</taxon>
        <taxon>Insecta</taxon>
        <taxon>Pterygota</taxon>
        <taxon>Neoptera</taxon>
        <taxon>Endopterygota</taxon>
        <taxon>Lepidoptera</taxon>
        <taxon>Glossata</taxon>
        <taxon>Ditrysia</taxon>
        <taxon>Tortricoidea</taxon>
        <taxon>Tortricidae</taxon>
        <taxon>Tortricinae</taxon>
        <taxon>Choristoneura</taxon>
    </lineage>
</organism>
<evidence type="ECO:0000313" key="2">
    <source>
        <dbReference type="Proteomes" id="UP001064048"/>
    </source>
</evidence>
<dbReference type="Proteomes" id="UP001064048">
    <property type="component" value="Chromosome 6"/>
</dbReference>
<name>A0ACC0KI79_CHOFU</name>